<dbReference type="AlphaFoldDB" id="A0A6V7R0S8"/>
<evidence type="ECO:0000313" key="4">
    <source>
        <dbReference type="EMBL" id="CAD2070815.1"/>
    </source>
</evidence>
<comment type="caution">
    <text evidence="4">The sequence shown here is derived from an EMBL/GenBank/DDBJ whole genome shotgun (WGS) entry which is preliminary data.</text>
</comment>
<name>A0A6V7R0S8_9BACL</name>
<dbReference type="InterPro" id="IPR002933">
    <property type="entry name" value="Peptidase_M20"/>
</dbReference>
<dbReference type="GO" id="GO:0019877">
    <property type="term" value="P:diaminopimelate biosynthetic process"/>
    <property type="evidence" value="ECO:0007669"/>
    <property type="project" value="UniProtKB-ARBA"/>
</dbReference>
<evidence type="ECO:0000259" key="3">
    <source>
        <dbReference type="Pfam" id="PF07687"/>
    </source>
</evidence>
<dbReference type="PANTHER" id="PTHR11014">
    <property type="entry name" value="PEPTIDASE M20 FAMILY MEMBER"/>
    <property type="match status" value="1"/>
</dbReference>
<accession>A0A6V7R0S8</accession>
<protein>
    <submittedName>
        <fullName evidence="4">N-acyl-L-amino acid amidohydrolase</fullName>
    </submittedName>
</protein>
<dbReference type="Pfam" id="PF01546">
    <property type="entry name" value="Peptidase_M20"/>
    <property type="match status" value="1"/>
</dbReference>
<dbReference type="Gene3D" id="3.40.630.10">
    <property type="entry name" value="Zn peptidases"/>
    <property type="match status" value="1"/>
</dbReference>
<feature type="domain" description="Peptidase M20 dimerisation" evidence="3">
    <location>
        <begin position="191"/>
        <end position="278"/>
    </location>
</feature>
<feature type="binding site" evidence="2">
    <location>
        <position position="106"/>
    </location>
    <ligand>
        <name>Mn(2+)</name>
        <dbReference type="ChEBI" id="CHEBI:29035"/>
        <label>2</label>
    </ligand>
</feature>
<organism evidence="4 5">
    <name type="scientific">Phocicoccus schoeneichii</name>
    <dbReference type="NCBI Taxonomy" id="1812261"/>
    <lineage>
        <taxon>Bacteria</taxon>
        <taxon>Bacillati</taxon>
        <taxon>Bacillota</taxon>
        <taxon>Bacilli</taxon>
        <taxon>Bacillales</taxon>
        <taxon>Salinicoccaceae</taxon>
        <taxon>Phocicoccus</taxon>
    </lineage>
</organism>
<dbReference type="Pfam" id="PF07687">
    <property type="entry name" value="M20_dimer"/>
    <property type="match status" value="1"/>
</dbReference>
<dbReference type="Proteomes" id="UP000521032">
    <property type="component" value="Unassembled WGS sequence"/>
</dbReference>
<dbReference type="SUPFAM" id="SSF55031">
    <property type="entry name" value="Bacterial exopeptidase dimerisation domain"/>
    <property type="match status" value="1"/>
</dbReference>
<keyword evidence="1 4" id="KW-0378">Hydrolase</keyword>
<feature type="binding site" evidence="2">
    <location>
        <position position="142"/>
    </location>
    <ligand>
        <name>Mn(2+)</name>
        <dbReference type="ChEBI" id="CHEBI:29035"/>
        <label>2</label>
    </ligand>
</feature>
<proteinExistence type="predicted"/>
<keyword evidence="2" id="KW-0479">Metal-binding</keyword>
<dbReference type="RefSeq" id="WP_186084432.1">
    <property type="nucleotide sequence ID" value="NZ_BMDB01000003.1"/>
</dbReference>
<dbReference type="GO" id="GO:0046872">
    <property type="term" value="F:metal ion binding"/>
    <property type="evidence" value="ECO:0007669"/>
    <property type="project" value="UniProtKB-KW"/>
</dbReference>
<dbReference type="GO" id="GO:0050118">
    <property type="term" value="F:N-acetyldiaminopimelate deacetylase activity"/>
    <property type="evidence" value="ECO:0007669"/>
    <property type="project" value="UniProtKB-ARBA"/>
</dbReference>
<evidence type="ECO:0000256" key="2">
    <source>
        <dbReference type="PIRSR" id="PIRSR005962-1"/>
    </source>
</evidence>
<evidence type="ECO:0000256" key="1">
    <source>
        <dbReference type="ARBA" id="ARBA00022801"/>
    </source>
</evidence>
<keyword evidence="5" id="KW-1185">Reference proteome</keyword>
<dbReference type="NCBIfam" id="TIGR01891">
    <property type="entry name" value="amidohydrolases"/>
    <property type="match status" value="1"/>
</dbReference>
<feature type="binding site" evidence="2">
    <location>
        <position position="167"/>
    </location>
    <ligand>
        <name>Mn(2+)</name>
        <dbReference type="ChEBI" id="CHEBI:29035"/>
        <label>2</label>
    </ligand>
</feature>
<gene>
    <name evidence="4" type="primary">amaA_1</name>
    <name evidence="4" type="ORF">JEOSCH030_00092</name>
</gene>
<feature type="binding site" evidence="2">
    <location>
        <position position="364"/>
    </location>
    <ligand>
        <name>Mn(2+)</name>
        <dbReference type="ChEBI" id="CHEBI:29035"/>
        <label>2</label>
    </ligand>
</feature>
<evidence type="ECO:0000313" key="5">
    <source>
        <dbReference type="Proteomes" id="UP000521032"/>
    </source>
</evidence>
<dbReference type="PANTHER" id="PTHR11014:SF63">
    <property type="entry name" value="METALLOPEPTIDASE, PUTATIVE (AFU_ORTHOLOGUE AFUA_6G09600)-RELATED"/>
    <property type="match status" value="1"/>
</dbReference>
<comment type="cofactor">
    <cofactor evidence="2">
        <name>Mn(2+)</name>
        <dbReference type="ChEBI" id="CHEBI:29035"/>
    </cofactor>
    <text evidence="2">The Mn(2+) ion enhances activity.</text>
</comment>
<dbReference type="InterPro" id="IPR017439">
    <property type="entry name" value="Amidohydrolase"/>
</dbReference>
<dbReference type="PIRSF" id="PIRSF005962">
    <property type="entry name" value="Pept_M20D_amidohydro"/>
    <property type="match status" value="1"/>
</dbReference>
<feature type="binding site" evidence="2">
    <location>
        <position position="108"/>
    </location>
    <ligand>
        <name>Mn(2+)</name>
        <dbReference type="ChEBI" id="CHEBI:29035"/>
        <label>2</label>
    </ligand>
</feature>
<dbReference type="InterPro" id="IPR011650">
    <property type="entry name" value="Peptidase_M20_dimer"/>
</dbReference>
<sequence length="395" mass="43816">MSIKDIASKQQDTMVETRRYMHMNPEVSFEEVKTYEFILKKLKQYDGLKIRENVGKNDVVGGKGLFATFGEGHPHIAFRADFDALPIVDQKDVPYKSQKEGAMHACGHDGHTSTLLALVDVVSKVQDKLKGSVSFIFQFGEERAPGGAKFMVEDGILDDVDKVYGQHYWSQFKTNEIRTRSGALISSPDTFLVKIKGKGGHAAHPANNIDAIVIAAEMIMNLQTAVARQISPIDNAVVTIGKVSGGSTFNVMPDVVEFEGTVRTFEPAVKQKIKEIFELEVEYTAKKRGAVGTLTYIEGYPAVVNHEEEAKVVEQAAKDLGLEFVEATPSMIGEDFSVYVQERPGAFFYTGSGNEDKNSTFAHHHENFDLDEDAMNSALQMFMKIIELEDVVSWT</sequence>
<dbReference type="InterPro" id="IPR036264">
    <property type="entry name" value="Bact_exopeptidase_dim_dom"/>
</dbReference>
<dbReference type="EMBL" id="CAJEWE010000003">
    <property type="protein sequence ID" value="CAD2070815.1"/>
    <property type="molecule type" value="Genomic_DNA"/>
</dbReference>
<dbReference type="SUPFAM" id="SSF53187">
    <property type="entry name" value="Zn-dependent exopeptidases"/>
    <property type="match status" value="1"/>
</dbReference>
<reference evidence="4 5" key="1">
    <citation type="submission" date="2020-07" db="EMBL/GenBank/DDBJ databases">
        <authorList>
            <person name="Criscuolo A."/>
        </authorList>
    </citation>
    <scope>NUCLEOTIDE SEQUENCE [LARGE SCALE GENOMIC DNA]</scope>
    <source>
        <strain evidence="5">CIP 111030</strain>
    </source>
</reference>
<keyword evidence="2" id="KW-0464">Manganese</keyword>
<dbReference type="Gene3D" id="3.30.70.360">
    <property type="match status" value="1"/>
</dbReference>
<dbReference type="FunFam" id="3.30.70.360:FF:000001">
    <property type="entry name" value="N-acetyldiaminopimelate deacetylase"/>
    <property type="match status" value="1"/>
</dbReference>